<comment type="caution">
    <text evidence="2">Lacks conserved residue(s) required for the propagation of feature annotation.</text>
</comment>
<keyword evidence="3" id="KW-1133">Transmembrane helix</keyword>
<protein>
    <submittedName>
        <fullName evidence="6">Hpt domain-containing protein</fullName>
    </submittedName>
</protein>
<dbReference type="PROSITE" id="PS50894">
    <property type="entry name" value="HPT"/>
    <property type="match status" value="1"/>
</dbReference>
<dbReference type="InterPro" id="IPR001789">
    <property type="entry name" value="Sig_transdc_resp-reg_receiver"/>
</dbReference>
<feature type="domain" description="HPt" evidence="5">
    <location>
        <begin position="415"/>
        <end position="515"/>
    </location>
</feature>
<keyword evidence="1" id="KW-0597">Phosphoprotein</keyword>
<dbReference type="SUPFAM" id="SSF47226">
    <property type="entry name" value="Histidine-containing phosphotransfer domain, HPT domain"/>
    <property type="match status" value="1"/>
</dbReference>
<organism evidence="6 7">
    <name type="scientific">Almyronema epifaneia S1</name>
    <dbReference type="NCBI Taxonomy" id="2991925"/>
    <lineage>
        <taxon>Bacteria</taxon>
        <taxon>Bacillati</taxon>
        <taxon>Cyanobacteriota</taxon>
        <taxon>Cyanophyceae</taxon>
        <taxon>Nodosilineales</taxon>
        <taxon>Nodosilineaceae</taxon>
        <taxon>Almyronema</taxon>
        <taxon>Almyronema epifaneia</taxon>
    </lineage>
</organism>
<dbReference type="InterPro" id="IPR036641">
    <property type="entry name" value="HPT_dom_sf"/>
</dbReference>
<gene>
    <name evidence="6" type="ORF">ACFVKH_12780</name>
</gene>
<reference evidence="6 7" key="1">
    <citation type="submission" date="2024-10" db="EMBL/GenBank/DDBJ databases">
        <authorList>
            <person name="Ratan Roy A."/>
            <person name="Morales Sandoval P.H."/>
            <person name="De Los Santos Villalobos S."/>
            <person name="Chakraborty S."/>
            <person name="Mukherjee J."/>
        </authorList>
    </citation>
    <scope>NUCLEOTIDE SEQUENCE [LARGE SCALE GENOMIC DNA]</scope>
    <source>
        <strain evidence="6 7">S1</strain>
    </source>
</reference>
<accession>A0ABW6IG50</accession>
<dbReference type="InterPro" id="IPR008207">
    <property type="entry name" value="Sig_transdc_His_kin_Hpt_dom"/>
</dbReference>
<dbReference type="SMART" id="SM00448">
    <property type="entry name" value="REC"/>
    <property type="match status" value="1"/>
</dbReference>
<evidence type="ECO:0000259" key="4">
    <source>
        <dbReference type="PROSITE" id="PS50110"/>
    </source>
</evidence>
<feature type="transmembrane region" description="Helical" evidence="3">
    <location>
        <begin position="131"/>
        <end position="153"/>
    </location>
</feature>
<dbReference type="EMBL" id="JBHZOL010000079">
    <property type="protein sequence ID" value="MFE4107163.1"/>
    <property type="molecule type" value="Genomic_DNA"/>
</dbReference>
<evidence type="ECO:0000256" key="2">
    <source>
        <dbReference type="PROSITE-ProRule" id="PRU00169"/>
    </source>
</evidence>
<dbReference type="Proteomes" id="UP001600165">
    <property type="component" value="Unassembled WGS sequence"/>
</dbReference>
<dbReference type="Gene3D" id="1.20.120.160">
    <property type="entry name" value="HPT domain"/>
    <property type="match status" value="1"/>
</dbReference>
<dbReference type="SMART" id="SM00073">
    <property type="entry name" value="HPT"/>
    <property type="match status" value="1"/>
</dbReference>
<evidence type="ECO:0000259" key="5">
    <source>
        <dbReference type="PROSITE" id="PS50894"/>
    </source>
</evidence>
<dbReference type="Pfam" id="PF01627">
    <property type="entry name" value="Hpt"/>
    <property type="match status" value="1"/>
</dbReference>
<keyword evidence="3" id="KW-0472">Membrane</keyword>
<evidence type="ECO:0000256" key="1">
    <source>
        <dbReference type="PROSITE-ProRule" id="PRU00110"/>
    </source>
</evidence>
<dbReference type="SUPFAM" id="SSF52172">
    <property type="entry name" value="CheY-like"/>
    <property type="match status" value="1"/>
</dbReference>
<proteinExistence type="predicted"/>
<feature type="domain" description="Response regulatory" evidence="4">
    <location>
        <begin position="246"/>
        <end position="360"/>
    </location>
</feature>
<dbReference type="Gene3D" id="3.40.50.2300">
    <property type="match status" value="1"/>
</dbReference>
<dbReference type="PROSITE" id="PS50110">
    <property type="entry name" value="RESPONSE_REGULATORY"/>
    <property type="match status" value="1"/>
</dbReference>
<keyword evidence="7" id="KW-1185">Reference proteome</keyword>
<sequence>MFSTVMGLEGLLLLPLWQQHANSLQQQLEATALAAIYPRLVATDATDATEAIAPQVNAIAIYAEAGQLLFEQGREANLDVATRPYGRFSRDRQHYEFARAIQVANQTYWVQVQLEATQTQRAIAAYRQQTLLGSLLVAAWATAIALLLLKAWLLHPISQLKETLQATDAVLRPNQLVVPFLAMPLPPELQAITQAFKALLANTTDYLLQIKAADTQKLTDCQLALQQAQTTALNKAVLTRYFAGQRLLIVEPDRDRQATLLGLLSDWQIEACIAVSGYEAIGRLLGTHNFGALLIRLEMPQMNGLALAQQLQQRVGESLVPLILLTTTEADILIEPDSFVAVLPAPIDATELAITLLQVWGSPATASDKVANAKVATPEDSLPAPLSQVTAKPAAQTALLAGIDLAGLKTSLAPLGGLSRRTLTLLTEIYFQESPKLLAAIAAVPLDCDRVEQAAHTLKSSSAALGAWQLSALCADLEAAARQNKPSVIAPLAAQAQAAYAQVQTDLQQIAQDLP</sequence>
<dbReference type="RefSeq" id="WP_377965614.1">
    <property type="nucleotide sequence ID" value="NZ_JBHZOL010000079.1"/>
</dbReference>
<evidence type="ECO:0000313" key="6">
    <source>
        <dbReference type="EMBL" id="MFE4107163.1"/>
    </source>
</evidence>
<name>A0ABW6IG50_9CYAN</name>
<comment type="caution">
    <text evidence="6">The sequence shown here is derived from an EMBL/GenBank/DDBJ whole genome shotgun (WGS) entry which is preliminary data.</text>
</comment>
<evidence type="ECO:0000256" key="3">
    <source>
        <dbReference type="SAM" id="Phobius"/>
    </source>
</evidence>
<dbReference type="InterPro" id="IPR011006">
    <property type="entry name" value="CheY-like_superfamily"/>
</dbReference>
<dbReference type="CDD" id="cd00156">
    <property type="entry name" value="REC"/>
    <property type="match status" value="1"/>
</dbReference>
<keyword evidence="3" id="KW-0812">Transmembrane</keyword>
<feature type="modified residue" description="Phosphohistidine" evidence="1">
    <location>
        <position position="456"/>
    </location>
</feature>
<evidence type="ECO:0000313" key="7">
    <source>
        <dbReference type="Proteomes" id="UP001600165"/>
    </source>
</evidence>